<dbReference type="EMBL" id="NAEW01000007">
    <property type="protein sequence ID" value="OQM40851.1"/>
    <property type="molecule type" value="Genomic_DNA"/>
</dbReference>
<gene>
    <name evidence="4" type="ORF">BZK42_15780</name>
</gene>
<dbReference type="RefSeq" id="WP_080859479.1">
    <property type="nucleotide sequence ID" value="NZ_CP077405.1"/>
</dbReference>
<evidence type="ECO:0000313" key="4">
    <source>
        <dbReference type="EMBL" id="OQM40851.1"/>
    </source>
</evidence>
<comment type="caution">
    <text evidence="4">The sequence shown here is derived from an EMBL/GenBank/DDBJ whole genome shotgun (WGS) entry which is preliminary data.</text>
</comment>
<keyword evidence="2" id="KW-0808">Transferase</keyword>
<dbReference type="AlphaFoldDB" id="A0A1V8NWQ5"/>
<dbReference type="Gene3D" id="3.90.550.10">
    <property type="entry name" value="Spore Coat Polysaccharide Biosynthesis Protein SpsA, Chain A"/>
    <property type="match status" value="1"/>
</dbReference>
<dbReference type="GO" id="GO:0016758">
    <property type="term" value="F:hexosyltransferase activity"/>
    <property type="evidence" value="ECO:0007669"/>
    <property type="project" value="UniProtKB-ARBA"/>
</dbReference>
<protein>
    <recommendedName>
        <fullName evidence="3">Glycosyltransferase 2-like domain-containing protein</fullName>
    </recommendedName>
</protein>
<dbReference type="SUPFAM" id="SSF53448">
    <property type="entry name" value="Nucleotide-diphospho-sugar transferases"/>
    <property type="match status" value="1"/>
</dbReference>
<dbReference type="Pfam" id="PF00535">
    <property type="entry name" value="Glycos_transf_2"/>
    <property type="match status" value="1"/>
</dbReference>
<evidence type="ECO:0000256" key="1">
    <source>
        <dbReference type="ARBA" id="ARBA00022676"/>
    </source>
</evidence>
<dbReference type="Proteomes" id="UP000192573">
    <property type="component" value="Unassembled WGS sequence"/>
</dbReference>
<feature type="domain" description="Glycosyltransferase 2-like" evidence="3">
    <location>
        <begin position="160"/>
        <end position="282"/>
    </location>
</feature>
<dbReference type="InterPro" id="IPR001173">
    <property type="entry name" value="Glyco_trans_2-like"/>
</dbReference>
<evidence type="ECO:0000259" key="3">
    <source>
        <dbReference type="Pfam" id="PF00535"/>
    </source>
</evidence>
<organism evidence="4 5">
    <name type="scientific">Citrobacter braakii</name>
    <dbReference type="NCBI Taxonomy" id="57706"/>
    <lineage>
        <taxon>Bacteria</taxon>
        <taxon>Pseudomonadati</taxon>
        <taxon>Pseudomonadota</taxon>
        <taxon>Gammaproteobacteria</taxon>
        <taxon>Enterobacterales</taxon>
        <taxon>Enterobacteriaceae</taxon>
        <taxon>Citrobacter</taxon>
        <taxon>Citrobacter freundii complex</taxon>
    </lineage>
</organism>
<evidence type="ECO:0000313" key="5">
    <source>
        <dbReference type="Proteomes" id="UP000192573"/>
    </source>
</evidence>
<reference evidence="4 5" key="1">
    <citation type="submission" date="2017-03" db="EMBL/GenBank/DDBJ databases">
        <authorList>
            <person name="Afonso C.L."/>
            <person name="Miller P.J."/>
            <person name="Scott M.A."/>
            <person name="Spackman E."/>
            <person name="Goraichik I."/>
            <person name="Dimitrov K.M."/>
            <person name="Suarez D.L."/>
            <person name="Swayne D.E."/>
        </authorList>
    </citation>
    <scope>NUCLEOTIDE SEQUENCE [LARGE SCALE GENOMIC DNA]</scope>
    <source>
        <strain evidence="4 5">ATCC 51113</strain>
    </source>
</reference>
<dbReference type="CDD" id="cd00761">
    <property type="entry name" value="Glyco_tranf_GTA_type"/>
    <property type="match status" value="1"/>
</dbReference>
<dbReference type="PANTHER" id="PTHR22916">
    <property type="entry name" value="GLYCOSYLTRANSFERASE"/>
    <property type="match status" value="1"/>
</dbReference>
<sequence>MKVISSCIDGRHPYFAQRPDIPLIIIPGDKLISPNMINSLKEHEAPIWIVDSESAGQRRWSSLPSHSDIYVVSDINQLINKSPVDKRYELYAVLDQNNSEQIKKLILSHAPDVVCGVLERSAGDWLQWYQFSAKHCERFSWWVDEASTQVSGRLSSVPVSVVVPVYNVVDWLDECLSSLAHQDLDGLEVIVVDDGSTDGSGEIAKKWQIQYPQRFKTIHQQNSGCATARNTGLSAARGTFTGFVDSDDFVAPNMFSSLFRSAVLRQSDVAQCGWTEFYPDGGKVECLGNENALLCDELSSRPTIWRKIYRTAMLKEKAIVFPAHIRRFDDLPFQFEALFAARKLTTITDCHYFYRQARPGQDIGIKDERLLVHVELFEWLMLRLKPEITRSTAMQAFRLMLNTHYWGWFIIEEPLKKHYLNNIFKQCLGASFPLTHFERFLLARKMGSKMFNFYMRLTLCSLVSRFGLKGKSNG</sequence>
<accession>A0A1V8NWQ5</accession>
<evidence type="ECO:0000256" key="2">
    <source>
        <dbReference type="ARBA" id="ARBA00022679"/>
    </source>
</evidence>
<name>A0A1V8NWQ5_CITBR</name>
<keyword evidence="1" id="KW-0328">Glycosyltransferase</keyword>
<proteinExistence type="predicted"/>
<dbReference type="PANTHER" id="PTHR22916:SF51">
    <property type="entry name" value="GLYCOSYLTRANSFERASE EPSH-RELATED"/>
    <property type="match status" value="1"/>
</dbReference>
<dbReference type="InterPro" id="IPR029044">
    <property type="entry name" value="Nucleotide-diphossugar_trans"/>
</dbReference>